<dbReference type="InterPro" id="IPR016186">
    <property type="entry name" value="C-type_lectin-like/link_sf"/>
</dbReference>
<evidence type="ECO:0000313" key="3">
    <source>
        <dbReference type="EMBL" id="TQV76261.1"/>
    </source>
</evidence>
<dbReference type="PROSITE" id="PS50041">
    <property type="entry name" value="C_TYPE_LECTIN_2"/>
    <property type="match status" value="1"/>
</dbReference>
<dbReference type="SUPFAM" id="SSF56436">
    <property type="entry name" value="C-type lectin-like"/>
    <property type="match status" value="1"/>
</dbReference>
<keyword evidence="4" id="KW-1185">Reference proteome</keyword>
<evidence type="ECO:0000259" key="2">
    <source>
        <dbReference type="PROSITE" id="PS50041"/>
    </source>
</evidence>
<feature type="domain" description="C-type lectin" evidence="2">
    <location>
        <begin position="50"/>
        <end position="161"/>
    </location>
</feature>
<dbReference type="Pfam" id="PF00059">
    <property type="entry name" value="Lectin_C"/>
    <property type="match status" value="1"/>
</dbReference>
<dbReference type="AlphaFoldDB" id="A0A545TGK7"/>
<proteinExistence type="predicted"/>
<feature type="signal peptide" evidence="1">
    <location>
        <begin position="1"/>
        <end position="20"/>
    </location>
</feature>
<dbReference type="Proteomes" id="UP000315252">
    <property type="component" value="Unassembled WGS sequence"/>
</dbReference>
<dbReference type="EMBL" id="VHSH01000008">
    <property type="protein sequence ID" value="TQV76261.1"/>
    <property type="molecule type" value="Genomic_DNA"/>
</dbReference>
<feature type="chain" id="PRO_5021948693" description="C-type lectin domain-containing protein" evidence="1">
    <location>
        <begin position="21"/>
        <end position="191"/>
    </location>
</feature>
<dbReference type="InterPro" id="IPR001304">
    <property type="entry name" value="C-type_lectin-like"/>
</dbReference>
<evidence type="ECO:0000256" key="1">
    <source>
        <dbReference type="SAM" id="SignalP"/>
    </source>
</evidence>
<evidence type="ECO:0000313" key="4">
    <source>
        <dbReference type="Proteomes" id="UP000315252"/>
    </source>
</evidence>
<dbReference type="Gene3D" id="3.10.100.10">
    <property type="entry name" value="Mannose-Binding Protein A, subunit A"/>
    <property type="match status" value="1"/>
</dbReference>
<name>A0A545TGK7_9PROT</name>
<reference evidence="3 4" key="1">
    <citation type="submission" date="2019-06" db="EMBL/GenBank/DDBJ databases">
        <title>Whole genome sequence for Rhodospirillaceae sp. R148.</title>
        <authorList>
            <person name="Wang G."/>
        </authorList>
    </citation>
    <scope>NUCLEOTIDE SEQUENCE [LARGE SCALE GENOMIC DNA]</scope>
    <source>
        <strain evidence="3 4">R148</strain>
    </source>
</reference>
<gene>
    <name evidence="3" type="ORF">FKG95_21760</name>
</gene>
<organism evidence="3 4">
    <name type="scientific">Denitrobaculum tricleocarpae</name>
    <dbReference type="NCBI Taxonomy" id="2591009"/>
    <lineage>
        <taxon>Bacteria</taxon>
        <taxon>Pseudomonadati</taxon>
        <taxon>Pseudomonadota</taxon>
        <taxon>Alphaproteobacteria</taxon>
        <taxon>Rhodospirillales</taxon>
        <taxon>Rhodospirillaceae</taxon>
        <taxon>Denitrobaculum</taxon>
    </lineage>
</organism>
<sequence length="191" mass="22370">MRKLVLALVLLVGGATTTFAAPLLDTPVYYEPSDSYFELVSLQNQYPGRFARNETSWLAVKELAAKRSYKGRRGRLAVVRDRATNSFLRDTFKPDQPSWFGLQYLCKYNRLIWANGRLHKRDGFQNWGRVWNVEGKKPNNPNRSEGCSNFNYFYAVHYWSSKSGFTWNANAKNVHWKMMFVEYPARGDYWK</sequence>
<dbReference type="RefSeq" id="WP_142898524.1">
    <property type="nucleotide sequence ID" value="NZ_ML660059.1"/>
</dbReference>
<dbReference type="InterPro" id="IPR016187">
    <property type="entry name" value="CTDL_fold"/>
</dbReference>
<dbReference type="OrthoDB" id="7359573at2"/>
<protein>
    <recommendedName>
        <fullName evidence="2">C-type lectin domain-containing protein</fullName>
    </recommendedName>
</protein>
<keyword evidence="1" id="KW-0732">Signal</keyword>
<accession>A0A545TGK7</accession>
<comment type="caution">
    <text evidence="3">The sequence shown here is derived from an EMBL/GenBank/DDBJ whole genome shotgun (WGS) entry which is preliminary data.</text>
</comment>